<dbReference type="Proteomes" id="UP000006380">
    <property type="component" value="Chromosome"/>
</dbReference>
<dbReference type="GO" id="GO:0010181">
    <property type="term" value="F:FMN binding"/>
    <property type="evidence" value="ECO:0007669"/>
    <property type="project" value="TreeGrafter"/>
</dbReference>
<dbReference type="Gene3D" id="3.40.50.360">
    <property type="match status" value="1"/>
</dbReference>
<proteinExistence type="predicted"/>
<organism evidence="3 4">
    <name type="scientific">Campylobacter curvus (strain 525.92)</name>
    <dbReference type="NCBI Taxonomy" id="360105"/>
    <lineage>
        <taxon>Bacteria</taxon>
        <taxon>Pseudomonadati</taxon>
        <taxon>Campylobacterota</taxon>
        <taxon>Epsilonproteobacteria</taxon>
        <taxon>Campylobacterales</taxon>
        <taxon>Campylobacteraceae</taxon>
        <taxon>Campylobacter</taxon>
    </lineage>
</organism>
<dbReference type="EMBL" id="CP000767">
    <property type="protein sequence ID" value="EAT99604.1"/>
    <property type="molecule type" value="Genomic_DNA"/>
</dbReference>
<feature type="domain" description="Flavodoxin-like fold" evidence="2">
    <location>
        <begin position="1"/>
        <end position="166"/>
    </location>
</feature>
<keyword evidence="4" id="KW-1185">Reference proteome</keyword>
<dbReference type="Pfam" id="PF02525">
    <property type="entry name" value="Flavodoxin_2"/>
    <property type="match status" value="1"/>
</dbReference>
<dbReference type="HOGENOM" id="CLU_058643_0_2_7"/>
<dbReference type="GO" id="GO:0009055">
    <property type="term" value="F:electron transfer activity"/>
    <property type="evidence" value="ECO:0007669"/>
    <property type="project" value="TreeGrafter"/>
</dbReference>
<dbReference type="PANTHER" id="PTHR47307:SF1">
    <property type="entry name" value="GLUTATHIONE-REGULATED POTASSIUM-EFFLUX SYSTEM ANCILLARY PROTEIN KEFG"/>
    <property type="match status" value="1"/>
</dbReference>
<dbReference type="SUPFAM" id="SSF52218">
    <property type="entry name" value="Flavoproteins"/>
    <property type="match status" value="1"/>
</dbReference>
<gene>
    <name evidence="3" type="ORF">CCV52592_1006</name>
</gene>
<dbReference type="PANTHER" id="PTHR47307">
    <property type="entry name" value="GLUTATHIONE-REGULATED POTASSIUM-EFFLUX SYSTEM ANCILLARY PROTEIN KEFG"/>
    <property type="match status" value="1"/>
</dbReference>
<evidence type="ECO:0000259" key="2">
    <source>
        <dbReference type="Pfam" id="PF02525"/>
    </source>
</evidence>
<evidence type="ECO:0000256" key="1">
    <source>
        <dbReference type="ARBA" id="ARBA00023002"/>
    </source>
</evidence>
<dbReference type="InterPro" id="IPR003680">
    <property type="entry name" value="Flavodoxin_fold"/>
</dbReference>
<name>A7H0Y7_CAMC5</name>
<dbReference type="InterPro" id="IPR046980">
    <property type="entry name" value="KefG/KefF"/>
</dbReference>
<evidence type="ECO:0000313" key="3">
    <source>
        <dbReference type="EMBL" id="EAT99604.1"/>
    </source>
</evidence>
<dbReference type="OrthoDB" id="9798454at2"/>
<dbReference type="STRING" id="360105.CCV52592_1006"/>
<accession>A7H0Y7</accession>
<reference evidence="3" key="1">
    <citation type="submission" date="2016-07" db="EMBL/GenBank/DDBJ databases">
        <title>Comparative genomics of the Campylobacter concisus group.</title>
        <authorList>
            <person name="Miller W.G."/>
            <person name="Yee E."/>
            <person name="Chapman M.H."/>
            <person name="Huynh S."/>
            <person name="Bono J.L."/>
            <person name="On S.L.W."/>
            <person name="StLeger J."/>
            <person name="Foster G."/>
            <person name="Parker C.T."/>
        </authorList>
    </citation>
    <scope>NUCLEOTIDE SEQUENCE</scope>
    <source>
        <strain evidence="3">525.92</strain>
    </source>
</reference>
<sequence length="175" mass="20179">MKTLIVLAHPSIKDSKVNKRWIQEAIKYPDKFTIHDIYGEYPQEIIDVKREQMLIEVHGSIVLQFPIYWFNCPPLMKKWLDDVFTDGWAYGKGDEALKGRNMALAVSAGIGEKNYTRTGKYHYSLKEILVPFEMTFGYCGANYKNFVAFYDAEFKATPERIEASVPAYIDFIASV</sequence>
<protein>
    <submittedName>
        <fullName evidence="3">Flavodoxin-like fold domain protein, putative NAD(P)H (Quinone) dehydrogenase/reductase</fullName>
    </submittedName>
</protein>
<dbReference type="RefSeq" id="WP_011992846.1">
    <property type="nucleotide sequence ID" value="NC_009715.2"/>
</dbReference>
<dbReference type="KEGG" id="ccv:CCV52592_1006"/>
<keyword evidence="1" id="KW-0560">Oxidoreductase</keyword>
<dbReference type="AlphaFoldDB" id="A7H0Y7"/>
<dbReference type="GO" id="GO:0003955">
    <property type="term" value="F:NAD(P)H dehydrogenase (quinone) activity"/>
    <property type="evidence" value="ECO:0007669"/>
    <property type="project" value="TreeGrafter"/>
</dbReference>
<dbReference type="InterPro" id="IPR029039">
    <property type="entry name" value="Flavoprotein-like_sf"/>
</dbReference>
<evidence type="ECO:0000313" key="4">
    <source>
        <dbReference type="Proteomes" id="UP000006380"/>
    </source>
</evidence>